<evidence type="ECO:0000313" key="3">
    <source>
        <dbReference type="EMBL" id="GFO16232.1"/>
    </source>
</evidence>
<feature type="chain" id="PRO_5043371589" evidence="2">
    <location>
        <begin position="21"/>
        <end position="215"/>
    </location>
</feature>
<gene>
    <name evidence="3" type="ORF">PoB_004273700</name>
</gene>
<keyword evidence="2" id="KW-0732">Signal</keyword>
<evidence type="ECO:0000256" key="1">
    <source>
        <dbReference type="SAM" id="MobiDB-lite"/>
    </source>
</evidence>
<dbReference type="AlphaFoldDB" id="A0AAV4BAQ9"/>
<dbReference type="EMBL" id="BLXT01004654">
    <property type="protein sequence ID" value="GFO16232.1"/>
    <property type="molecule type" value="Genomic_DNA"/>
</dbReference>
<feature type="region of interest" description="Disordered" evidence="1">
    <location>
        <begin position="196"/>
        <end position="215"/>
    </location>
</feature>
<feature type="signal peptide" evidence="2">
    <location>
        <begin position="1"/>
        <end position="20"/>
    </location>
</feature>
<keyword evidence="4" id="KW-1185">Reference proteome</keyword>
<comment type="caution">
    <text evidence="3">The sequence shown here is derived from an EMBL/GenBank/DDBJ whole genome shotgun (WGS) entry which is preliminary data.</text>
</comment>
<dbReference type="Proteomes" id="UP000735302">
    <property type="component" value="Unassembled WGS sequence"/>
</dbReference>
<reference evidence="3 4" key="1">
    <citation type="journal article" date="2021" name="Elife">
        <title>Chloroplast acquisition without the gene transfer in kleptoplastic sea slugs, Plakobranchus ocellatus.</title>
        <authorList>
            <person name="Maeda T."/>
            <person name="Takahashi S."/>
            <person name="Yoshida T."/>
            <person name="Shimamura S."/>
            <person name="Takaki Y."/>
            <person name="Nagai Y."/>
            <person name="Toyoda A."/>
            <person name="Suzuki Y."/>
            <person name="Arimoto A."/>
            <person name="Ishii H."/>
            <person name="Satoh N."/>
            <person name="Nishiyama T."/>
            <person name="Hasebe M."/>
            <person name="Maruyama T."/>
            <person name="Minagawa J."/>
            <person name="Obokata J."/>
            <person name="Shigenobu S."/>
        </authorList>
    </citation>
    <scope>NUCLEOTIDE SEQUENCE [LARGE SCALE GENOMIC DNA]</scope>
</reference>
<organism evidence="3 4">
    <name type="scientific">Plakobranchus ocellatus</name>
    <dbReference type="NCBI Taxonomy" id="259542"/>
    <lineage>
        <taxon>Eukaryota</taxon>
        <taxon>Metazoa</taxon>
        <taxon>Spiralia</taxon>
        <taxon>Lophotrochozoa</taxon>
        <taxon>Mollusca</taxon>
        <taxon>Gastropoda</taxon>
        <taxon>Heterobranchia</taxon>
        <taxon>Euthyneura</taxon>
        <taxon>Panpulmonata</taxon>
        <taxon>Sacoglossa</taxon>
        <taxon>Placobranchoidea</taxon>
        <taxon>Plakobranchidae</taxon>
        <taxon>Plakobranchus</taxon>
    </lineage>
</organism>
<accession>A0AAV4BAQ9</accession>
<sequence length="215" mass="24578">MASSLLNLSILVLCLTFVSTKSLEKAAEKEVIGRDKLLTTIEQLFLAGRKLKIYSEAYRFFLSFEDDGNPYLKAFFDALDSLSQYTQRSVEMMKASYQNVNNASLSGLDRLSIVLRRAKKEIDAEKISLEESINQTEDIFNHVSSKLAPHQQRRIYSLLHEIDDLIQRAKEVFYEFGDDSIVLLKKVTRAKEDISEVRQEATTRLEPSESITGKK</sequence>
<feature type="compositionally biased region" description="Basic and acidic residues" evidence="1">
    <location>
        <begin position="196"/>
        <end position="207"/>
    </location>
</feature>
<proteinExistence type="predicted"/>
<protein>
    <submittedName>
        <fullName evidence="3">Uncharacterized protein</fullName>
    </submittedName>
</protein>
<evidence type="ECO:0000256" key="2">
    <source>
        <dbReference type="SAM" id="SignalP"/>
    </source>
</evidence>
<evidence type="ECO:0000313" key="4">
    <source>
        <dbReference type="Proteomes" id="UP000735302"/>
    </source>
</evidence>
<name>A0AAV4BAQ9_9GAST</name>